<keyword evidence="1" id="KW-0520">NAD</keyword>
<dbReference type="Gene3D" id="1.20.120.1200">
    <property type="entry name" value="NADH-ubiquinone/plastoquinone oxidoreductase chain 6, subunit NuoJ"/>
    <property type="match status" value="1"/>
</dbReference>
<dbReference type="eggNOG" id="COG0839">
    <property type="taxonomic scope" value="Bacteria"/>
</dbReference>
<accession>H5UQC3</accession>
<dbReference type="GO" id="GO:0005886">
    <property type="term" value="C:plasma membrane"/>
    <property type="evidence" value="ECO:0007669"/>
    <property type="project" value="UniProtKB-SubCell"/>
</dbReference>
<dbReference type="EC" id="7.1.1.-" evidence="1"/>
<comment type="catalytic activity">
    <reaction evidence="1">
        <text>a quinone + NADH + 5 H(+)(in) = a quinol + NAD(+) + 4 H(+)(out)</text>
        <dbReference type="Rhea" id="RHEA:57888"/>
        <dbReference type="ChEBI" id="CHEBI:15378"/>
        <dbReference type="ChEBI" id="CHEBI:24646"/>
        <dbReference type="ChEBI" id="CHEBI:57540"/>
        <dbReference type="ChEBI" id="CHEBI:57945"/>
        <dbReference type="ChEBI" id="CHEBI:132124"/>
    </reaction>
</comment>
<organism evidence="2 3">
    <name type="scientific">Mobilicoccus pelagius NBRC 104925</name>
    <dbReference type="NCBI Taxonomy" id="1089455"/>
    <lineage>
        <taxon>Bacteria</taxon>
        <taxon>Bacillati</taxon>
        <taxon>Actinomycetota</taxon>
        <taxon>Actinomycetes</taxon>
        <taxon>Micrococcales</taxon>
        <taxon>Dermatophilaceae</taxon>
        <taxon>Mobilicoccus</taxon>
    </lineage>
</organism>
<feature type="transmembrane region" description="Helical" evidence="1">
    <location>
        <begin position="31"/>
        <end position="50"/>
    </location>
</feature>
<name>H5UQC3_9MICO</name>
<dbReference type="GO" id="GO:0048038">
    <property type="term" value="F:quinone binding"/>
    <property type="evidence" value="ECO:0007669"/>
    <property type="project" value="UniProtKB-UniRule"/>
</dbReference>
<dbReference type="AlphaFoldDB" id="H5UQC3"/>
<proteinExistence type="inferred from homology"/>
<feature type="transmembrane region" description="Helical" evidence="1">
    <location>
        <begin position="96"/>
        <end position="118"/>
    </location>
</feature>
<feature type="transmembrane region" description="Helical" evidence="1">
    <location>
        <begin position="6"/>
        <end position="24"/>
    </location>
</feature>
<keyword evidence="1" id="KW-0874">Quinone</keyword>
<dbReference type="EMBL" id="BAFE01000029">
    <property type="protein sequence ID" value="GAB47931.1"/>
    <property type="molecule type" value="Genomic_DNA"/>
</dbReference>
<comment type="subcellular location">
    <subcellularLocation>
        <location evidence="1">Cell membrane</location>
        <topology evidence="1">Multi-pass membrane protein</topology>
    </subcellularLocation>
</comment>
<gene>
    <name evidence="2" type="primary">nuoJ</name>
    <name evidence="2" type="ORF">MOPEL_031_00340</name>
</gene>
<dbReference type="InterPro" id="IPR001457">
    <property type="entry name" value="NADH_UbQ/plastoQ_OxRdtase_su6"/>
</dbReference>
<dbReference type="InterPro" id="IPR042106">
    <property type="entry name" value="Nuo/plastoQ_OxRdtase_6_NuoJ"/>
</dbReference>
<dbReference type="Pfam" id="PF00499">
    <property type="entry name" value="Oxidored_q3"/>
    <property type="match status" value="1"/>
</dbReference>
<keyword evidence="1" id="KW-1133">Transmembrane helix</keyword>
<dbReference type="NCBIfam" id="NF005165">
    <property type="entry name" value="PRK06638.1-5"/>
    <property type="match status" value="1"/>
</dbReference>
<keyword evidence="1" id="KW-0812">Transmembrane</keyword>
<evidence type="ECO:0000313" key="2">
    <source>
        <dbReference type="EMBL" id="GAB47931.1"/>
    </source>
</evidence>
<comment type="similarity">
    <text evidence="1">Belongs to the complex I subunit 6 family.</text>
</comment>
<dbReference type="PANTHER" id="PTHR33269">
    <property type="entry name" value="NADH-UBIQUINONE OXIDOREDUCTASE CHAIN 6"/>
    <property type="match status" value="1"/>
</dbReference>
<comment type="caution">
    <text evidence="2">The sequence shown here is derived from an EMBL/GenBank/DDBJ whole genome shotgun (WGS) entry which is preliminary data.</text>
</comment>
<dbReference type="GO" id="GO:0008137">
    <property type="term" value="F:NADH dehydrogenase (ubiquinone) activity"/>
    <property type="evidence" value="ECO:0007669"/>
    <property type="project" value="UniProtKB-UniRule"/>
</dbReference>
<dbReference type="Proteomes" id="UP000004367">
    <property type="component" value="Unassembled WGS sequence"/>
</dbReference>
<dbReference type="OrthoDB" id="13239at2"/>
<dbReference type="PANTHER" id="PTHR33269:SF19">
    <property type="entry name" value="NADH-QUINONE OXIDOREDUCTASE SUBUNIT J"/>
    <property type="match status" value="1"/>
</dbReference>
<sequence>MTGTGEAVLFWIAAPLMVLGALGLAFSRRAVYAALSMVMTMILFGVVYLAQGADFLGIVQIFVYSGAVMMLFIFVIMMVGVDASETRLETMKGHRFVSVLVGLGLILLLGSTLGGVAFRPGRSIAEINEGGNVVLLGHLIFGPYMAAFQMIGVLLVVAAIAAMVLAHRERLLPKPDQRAWSKRRIAENKNVAGLPAPGVYARHNAVDTPALLPDGTPSELSVSRILVARDQLNRPTTFSEATVEMEHELEEGADR</sequence>
<dbReference type="STRING" id="1089455.MOPEL_031_00340"/>
<reference evidence="2 3" key="1">
    <citation type="submission" date="2012-02" db="EMBL/GenBank/DDBJ databases">
        <title>Whole genome shotgun sequence of Mobilicoccus pelagius NBRC 104925.</title>
        <authorList>
            <person name="Yoshida Y."/>
            <person name="Hosoyama A."/>
            <person name="Tsuchikane K."/>
            <person name="Katsumata H."/>
            <person name="Yamazaki S."/>
            <person name="Fujita N."/>
        </authorList>
    </citation>
    <scope>NUCLEOTIDE SEQUENCE [LARGE SCALE GENOMIC DNA]</scope>
    <source>
        <strain evidence="2 3">NBRC 104925</strain>
    </source>
</reference>
<feature type="transmembrane region" description="Helical" evidence="1">
    <location>
        <begin position="62"/>
        <end position="84"/>
    </location>
</feature>
<feature type="transmembrane region" description="Helical" evidence="1">
    <location>
        <begin position="138"/>
        <end position="165"/>
    </location>
</feature>
<comment type="function">
    <text evidence="1">NDH-1 shuttles electrons from NADH, via FMN and iron-sulfur (Fe-S) centers, to quinones in the respiratory chain. Couples the redox reaction to proton translocation (for every two electrons transferred, four hydrogen ions are translocated across the cytoplasmic membrane), and thus conserves the redox energy in a proton gradient.</text>
</comment>
<evidence type="ECO:0000256" key="1">
    <source>
        <dbReference type="RuleBase" id="RU004429"/>
    </source>
</evidence>
<dbReference type="RefSeq" id="WP_009481829.1">
    <property type="nucleotide sequence ID" value="NZ_BAFE01000029.1"/>
</dbReference>
<keyword evidence="1" id="KW-1003">Cell membrane</keyword>
<protein>
    <recommendedName>
        <fullName evidence="1">NADH-quinone oxidoreductase subunit J</fullName>
        <ecNumber evidence="1">7.1.1.-</ecNumber>
    </recommendedName>
</protein>
<keyword evidence="3" id="KW-1185">Reference proteome</keyword>
<keyword evidence="1" id="KW-0472">Membrane</keyword>
<evidence type="ECO:0000313" key="3">
    <source>
        <dbReference type="Proteomes" id="UP000004367"/>
    </source>
</evidence>